<evidence type="ECO:0000256" key="1">
    <source>
        <dbReference type="SAM" id="MobiDB-lite"/>
    </source>
</evidence>
<keyword evidence="3" id="KW-1185">Reference proteome</keyword>
<sequence>MARTSGACPCRRVRGTLEARYAGLVRGRWRHALDGRVRGRWRHAHDGRVTRTLKHAHAGRWRGRGACPCRPSARTSGGMPMPARWRGRRGACPCRPVRGVGGMPMLRPMARTSRACPCRPSARDVGGTHMPASARGRWRHALAGRVRRTRARPVQDELPSFGQASFGQIGGNEDPMPAAFTPNPRVRAATHGPRHRTTKRGGRGTQERLWFGPHTTCEGRKATDLYMIMLGH</sequence>
<evidence type="ECO:0000313" key="2">
    <source>
        <dbReference type="EMBL" id="MCE3214695.1"/>
    </source>
</evidence>
<feature type="region of interest" description="Disordered" evidence="1">
    <location>
        <begin position="69"/>
        <end position="88"/>
    </location>
</feature>
<protein>
    <submittedName>
        <fullName evidence="2">Uncharacterized protein</fullName>
    </submittedName>
</protein>
<dbReference type="Proteomes" id="UP000823775">
    <property type="component" value="Unassembled WGS sequence"/>
</dbReference>
<name>A0ABS8WRU8_DATST</name>
<reference evidence="2 3" key="1">
    <citation type="journal article" date="2021" name="BMC Genomics">
        <title>Datura genome reveals duplications of psychoactive alkaloid biosynthetic genes and high mutation rate following tissue culture.</title>
        <authorList>
            <person name="Rajewski A."/>
            <person name="Carter-House D."/>
            <person name="Stajich J."/>
            <person name="Litt A."/>
        </authorList>
    </citation>
    <scope>NUCLEOTIDE SEQUENCE [LARGE SCALE GENOMIC DNA]</scope>
    <source>
        <strain evidence="2">AR-01</strain>
    </source>
</reference>
<comment type="caution">
    <text evidence="2">The sequence shown here is derived from an EMBL/GenBank/DDBJ whole genome shotgun (WGS) entry which is preliminary data.</text>
</comment>
<gene>
    <name evidence="2" type="ORF">HAX54_053070</name>
</gene>
<feature type="region of interest" description="Disordered" evidence="1">
    <location>
        <begin position="183"/>
        <end position="210"/>
    </location>
</feature>
<dbReference type="EMBL" id="JACEIK010009783">
    <property type="protein sequence ID" value="MCE3214695.1"/>
    <property type="molecule type" value="Genomic_DNA"/>
</dbReference>
<proteinExistence type="predicted"/>
<feature type="compositionally biased region" description="Basic residues" evidence="1">
    <location>
        <begin position="192"/>
        <end position="202"/>
    </location>
</feature>
<organism evidence="2 3">
    <name type="scientific">Datura stramonium</name>
    <name type="common">Jimsonweed</name>
    <name type="synonym">Common thornapple</name>
    <dbReference type="NCBI Taxonomy" id="4076"/>
    <lineage>
        <taxon>Eukaryota</taxon>
        <taxon>Viridiplantae</taxon>
        <taxon>Streptophyta</taxon>
        <taxon>Embryophyta</taxon>
        <taxon>Tracheophyta</taxon>
        <taxon>Spermatophyta</taxon>
        <taxon>Magnoliopsida</taxon>
        <taxon>eudicotyledons</taxon>
        <taxon>Gunneridae</taxon>
        <taxon>Pentapetalae</taxon>
        <taxon>asterids</taxon>
        <taxon>lamiids</taxon>
        <taxon>Solanales</taxon>
        <taxon>Solanaceae</taxon>
        <taxon>Solanoideae</taxon>
        <taxon>Datureae</taxon>
        <taxon>Datura</taxon>
    </lineage>
</organism>
<accession>A0ABS8WRU8</accession>
<evidence type="ECO:0000313" key="3">
    <source>
        <dbReference type="Proteomes" id="UP000823775"/>
    </source>
</evidence>